<evidence type="ECO:0000313" key="3">
    <source>
        <dbReference type="Proteomes" id="UP000479710"/>
    </source>
</evidence>
<protein>
    <submittedName>
        <fullName evidence="2">Uncharacterized protein</fullName>
    </submittedName>
</protein>
<accession>A0A6G1CGZ0</accession>
<comment type="caution">
    <text evidence="2">The sequence shown here is derived from an EMBL/GenBank/DDBJ whole genome shotgun (WGS) entry which is preliminary data.</text>
</comment>
<feature type="compositionally biased region" description="Polar residues" evidence="1">
    <location>
        <begin position="50"/>
        <end position="59"/>
    </location>
</feature>
<dbReference type="EMBL" id="SPHZ02000009">
    <property type="protein sequence ID" value="KAF0899034.1"/>
    <property type="molecule type" value="Genomic_DNA"/>
</dbReference>
<organism evidence="2 3">
    <name type="scientific">Oryza meyeriana var. granulata</name>
    <dbReference type="NCBI Taxonomy" id="110450"/>
    <lineage>
        <taxon>Eukaryota</taxon>
        <taxon>Viridiplantae</taxon>
        <taxon>Streptophyta</taxon>
        <taxon>Embryophyta</taxon>
        <taxon>Tracheophyta</taxon>
        <taxon>Spermatophyta</taxon>
        <taxon>Magnoliopsida</taxon>
        <taxon>Liliopsida</taxon>
        <taxon>Poales</taxon>
        <taxon>Poaceae</taxon>
        <taxon>BOP clade</taxon>
        <taxon>Oryzoideae</taxon>
        <taxon>Oryzeae</taxon>
        <taxon>Oryzinae</taxon>
        <taxon>Oryza</taxon>
        <taxon>Oryza meyeriana</taxon>
    </lineage>
</organism>
<gene>
    <name evidence="2" type="ORF">E2562_012888</name>
</gene>
<evidence type="ECO:0000256" key="1">
    <source>
        <dbReference type="SAM" id="MobiDB-lite"/>
    </source>
</evidence>
<dbReference type="AlphaFoldDB" id="A0A6G1CGZ0"/>
<dbReference type="Proteomes" id="UP000479710">
    <property type="component" value="Unassembled WGS sequence"/>
</dbReference>
<evidence type="ECO:0000313" key="2">
    <source>
        <dbReference type="EMBL" id="KAF0899034.1"/>
    </source>
</evidence>
<keyword evidence="3" id="KW-1185">Reference proteome</keyword>
<sequence>MPPGFTGASTSAASTLELSTLEPEHLLMASFLAGNPYLSSERHRRSRSSPAVSSQPNHS</sequence>
<reference evidence="2 3" key="1">
    <citation type="submission" date="2019-11" db="EMBL/GenBank/DDBJ databases">
        <title>Whole genome sequence of Oryza granulata.</title>
        <authorList>
            <person name="Li W."/>
        </authorList>
    </citation>
    <scope>NUCLEOTIDE SEQUENCE [LARGE SCALE GENOMIC DNA]</scope>
    <source>
        <strain evidence="3">cv. Menghai</strain>
        <tissue evidence="2">Leaf</tissue>
    </source>
</reference>
<proteinExistence type="predicted"/>
<feature type="region of interest" description="Disordered" evidence="1">
    <location>
        <begin position="38"/>
        <end position="59"/>
    </location>
</feature>
<name>A0A6G1CGZ0_9ORYZ</name>